<accession>A0A7S4AZD3</accession>
<evidence type="ECO:0000313" key="2">
    <source>
        <dbReference type="EMBL" id="CAE0747913.1"/>
    </source>
</evidence>
<proteinExistence type="predicted"/>
<organism evidence="2">
    <name type="scientific">Chrysotila carterae</name>
    <name type="common">Marine alga</name>
    <name type="synonym">Syracosphaera carterae</name>
    <dbReference type="NCBI Taxonomy" id="13221"/>
    <lineage>
        <taxon>Eukaryota</taxon>
        <taxon>Haptista</taxon>
        <taxon>Haptophyta</taxon>
        <taxon>Prymnesiophyceae</taxon>
        <taxon>Isochrysidales</taxon>
        <taxon>Isochrysidaceae</taxon>
        <taxon>Chrysotila</taxon>
    </lineage>
</organism>
<keyword evidence="1" id="KW-0472">Membrane</keyword>
<keyword evidence="1" id="KW-1133">Transmembrane helix</keyword>
<feature type="transmembrane region" description="Helical" evidence="1">
    <location>
        <begin position="112"/>
        <end position="135"/>
    </location>
</feature>
<dbReference type="EMBL" id="HBIZ01000902">
    <property type="protein sequence ID" value="CAE0747913.1"/>
    <property type="molecule type" value="Transcribed_RNA"/>
</dbReference>
<keyword evidence="1" id="KW-0812">Transmembrane</keyword>
<reference evidence="2" key="1">
    <citation type="submission" date="2021-01" db="EMBL/GenBank/DDBJ databases">
        <authorList>
            <person name="Corre E."/>
            <person name="Pelletier E."/>
            <person name="Niang G."/>
            <person name="Scheremetjew M."/>
            <person name="Finn R."/>
            <person name="Kale V."/>
            <person name="Holt S."/>
            <person name="Cochrane G."/>
            <person name="Meng A."/>
            <person name="Brown T."/>
            <person name="Cohen L."/>
        </authorList>
    </citation>
    <scope>NUCLEOTIDE SEQUENCE</scope>
    <source>
        <strain evidence="2">CCMP645</strain>
    </source>
</reference>
<gene>
    <name evidence="2" type="ORF">PCAR00345_LOCUS495</name>
</gene>
<feature type="transmembrane region" description="Helical" evidence="1">
    <location>
        <begin position="42"/>
        <end position="68"/>
    </location>
</feature>
<sequence length="156" mass="17105">MRSCPLFLYTSMGRCSIPLTDPCPFMPECCSSSAALHVAAGLVFPISALAYAIILVSLHVGFVVIYLWRVRFRELDGGDYRSIAARVLGLAFCIVLLWLVAKFTTTSDDVKLWVLAIELLGLCAVHTLILTFLMVRVRLPGRMPSKTEAEATPSAP</sequence>
<dbReference type="AlphaFoldDB" id="A0A7S4AZD3"/>
<name>A0A7S4AZD3_CHRCT</name>
<feature type="transmembrane region" description="Helical" evidence="1">
    <location>
        <begin position="80"/>
        <end position="100"/>
    </location>
</feature>
<evidence type="ECO:0000256" key="1">
    <source>
        <dbReference type="SAM" id="Phobius"/>
    </source>
</evidence>
<protein>
    <submittedName>
        <fullName evidence="2">Uncharacterized protein</fullName>
    </submittedName>
</protein>